<evidence type="ECO:0000313" key="8">
    <source>
        <dbReference type="EMBL" id="RHH28780.1"/>
    </source>
</evidence>
<evidence type="ECO:0000313" key="3">
    <source>
        <dbReference type="EMBL" id="KAB4234799.1"/>
    </source>
</evidence>
<keyword evidence="1" id="KW-0449">Lipoprotein</keyword>
<dbReference type="EMBL" id="QSRB01000002">
    <property type="protein sequence ID" value="RGK87665.1"/>
    <property type="molecule type" value="Genomic_DNA"/>
</dbReference>
<dbReference type="Pfam" id="PF15889">
    <property type="entry name" value="DUF4738"/>
    <property type="match status" value="1"/>
</dbReference>
<dbReference type="Proteomes" id="UP000260844">
    <property type="component" value="Unassembled WGS sequence"/>
</dbReference>
<dbReference type="AlphaFoldDB" id="A0A139JY58"/>
<evidence type="ECO:0000313" key="13">
    <source>
        <dbReference type="Proteomes" id="UP000283766"/>
    </source>
</evidence>
<name>A0A139JY58_BACUN</name>
<dbReference type="EMBL" id="CZAO01000006">
    <property type="protein sequence ID" value="CUP41754.1"/>
    <property type="molecule type" value="Genomic_DNA"/>
</dbReference>
<dbReference type="EMBL" id="CZAF01000007">
    <property type="protein sequence ID" value="CUP11982.1"/>
    <property type="molecule type" value="Genomic_DNA"/>
</dbReference>
<dbReference type="Proteomes" id="UP000284022">
    <property type="component" value="Unassembled WGS sequence"/>
</dbReference>
<evidence type="ECO:0000313" key="5">
    <source>
        <dbReference type="EMBL" id="RGJ94183.1"/>
    </source>
</evidence>
<dbReference type="Gene3D" id="2.40.128.510">
    <property type="entry name" value="Protein of unknown function DUF4738"/>
    <property type="match status" value="1"/>
</dbReference>
<evidence type="ECO:0000313" key="15">
    <source>
        <dbReference type="Proteomes" id="UP000462376"/>
    </source>
</evidence>
<sequence>MTIKRSAILIVLVVSLASCSNRQNGEVSVKEDLTAKQLLQGIWVNDETEMPLMRIEGDTVYYANPQSAPVPFKVVHDTIYIYSNEPVAYKIDRQTEYSFWFHSLADEVIKLHKSENAEDSLVFTSREVEVISTTPEVIKKDSIVTYKNTRYRGYVYINPSKMKVFKTSYSENGISVDNVYYDNVIHICVYEGKKMLYGQDITKKMFADIFPAEMLDQAILADMNFMGVDSKGYHYQATLGIPESSVYNLVNMIIGFDNTMNIEKAE</sequence>
<dbReference type="InterPro" id="IPR031762">
    <property type="entry name" value="DUF4738"/>
</dbReference>
<dbReference type="EMBL" id="QRXV01000022">
    <property type="protein sequence ID" value="RGU36119.1"/>
    <property type="molecule type" value="Genomic_DNA"/>
</dbReference>
<evidence type="ECO:0000313" key="4">
    <source>
        <dbReference type="EMBL" id="MDC1752680.1"/>
    </source>
</evidence>
<dbReference type="Proteomes" id="UP000095614">
    <property type="component" value="Unassembled WGS sequence"/>
</dbReference>
<dbReference type="PROSITE" id="PS51257">
    <property type="entry name" value="PROKAR_LIPOPROTEIN"/>
    <property type="match status" value="1"/>
</dbReference>
<dbReference type="Proteomes" id="UP000283766">
    <property type="component" value="Unassembled WGS sequence"/>
</dbReference>
<protein>
    <submittedName>
        <fullName evidence="7">DUF4738 domain-containing protein</fullName>
    </submittedName>
    <submittedName>
        <fullName evidence="1">Putative lipoprotein</fullName>
    </submittedName>
</protein>
<dbReference type="EMBL" id="QSPV01000005">
    <property type="protein sequence ID" value="RGJ94183.1"/>
    <property type="molecule type" value="Genomic_DNA"/>
</dbReference>
<gene>
    <name evidence="8" type="ORF">DW216_15290</name>
    <name evidence="7" type="ORF">DWW83_17725</name>
    <name evidence="6" type="ORF">DXC91_03625</name>
    <name evidence="5" type="ORF">DXD40_07375</name>
    <name evidence="1" type="ORF">ERS852462_02671</name>
    <name evidence="2" type="ORF">ERS852510_01494</name>
    <name evidence="3" type="ORF">GAP47_13735</name>
    <name evidence="4" type="ORF">POY80_09535</name>
</gene>
<evidence type="ECO:0000313" key="12">
    <source>
        <dbReference type="Proteomes" id="UP000260874"/>
    </source>
</evidence>
<reference evidence="4" key="4">
    <citation type="submission" date="2022-10" db="EMBL/GenBank/DDBJ databases">
        <title>Human gut microbiome strain richness.</title>
        <authorList>
            <person name="Chen-Liaw A."/>
        </authorList>
    </citation>
    <scope>NUCLEOTIDE SEQUENCE</scope>
    <source>
        <strain evidence="4">A1_m1001262Bd0_191120</strain>
    </source>
</reference>
<evidence type="ECO:0000313" key="7">
    <source>
        <dbReference type="EMBL" id="RGU36119.1"/>
    </source>
</evidence>
<dbReference type="EMBL" id="QRJL01000010">
    <property type="protein sequence ID" value="RHH28780.1"/>
    <property type="molecule type" value="Genomic_DNA"/>
</dbReference>
<evidence type="ECO:0000313" key="9">
    <source>
        <dbReference type="Proteomes" id="UP000095614"/>
    </source>
</evidence>
<evidence type="ECO:0000313" key="10">
    <source>
        <dbReference type="Proteomes" id="UP000095766"/>
    </source>
</evidence>
<dbReference type="EMBL" id="WCTL01000012">
    <property type="protein sequence ID" value="KAB4234799.1"/>
    <property type="molecule type" value="Genomic_DNA"/>
</dbReference>
<dbReference type="Proteomes" id="UP000095766">
    <property type="component" value="Unassembled WGS sequence"/>
</dbReference>
<reference evidence="3 15" key="3">
    <citation type="journal article" date="2019" name="Nat. Med.">
        <title>A library of human gut bacterial isolates paired with longitudinal multiomics data enables mechanistic microbiome research.</title>
        <authorList>
            <person name="Poyet M."/>
            <person name="Groussin M."/>
            <person name="Gibbons S.M."/>
            <person name="Avila-Pacheco J."/>
            <person name="Jiang X."/>
            <person name="Kearney S.M."/>
            <person name="Perrotta A.R."/>
            <person name="Berdy B."/>
            <person name="Zhao S."/>
            <person name="Lieberman T.D."/>
            <person name="Swanson P.K."/>
            <person name="Smith M."/>
            <person name="Roesemann S."/>
            <person name="Alexander J.E."/>
            <person name="Rich S.A."/>
            <person name="Livny J."/>
            <person name="Vlamakis H."/>
            <person name="Clish C."/>
            <person name="Bullock K."/>
            <person name="Deik A."/>
            <person name="Scott J."/>
            <person name="Pierce K.A."/>
            <person name="Xavier R.J."/>
            <person name="Alm E.J."/>
        </authorList>
    </citation>
    <scope>NUCLEOTIDE SEQUENCE [LARGE SCALE GENOMIC DNA]</scope>
    <source>
        <strain evidence="3 15">BIOML-A5</strain>
    </source>
</reference>
<evidence type="ECO:0000313" key="11">
    <source>
        <dbReference type="Proteomes" id="UP000260844"/>
    </source>
</evidence>
<evidence type="ECO:0000313" key="1">
    <source>
        <dbReference type="EMBL" id="CUP11982.1"/>
    </source>
</evidence>
<dbReference type="RefSeq" id="WP_057097908.1">
    <property type="nucleotide sequence ID" value="NZ_BQNO01000001.1"/>
</dbReference>
<reference evidence="9 10" key="1">
    <citation type="submission" date="2015-09" db="EMBL/GenBank/DDBJ databases">
        <authorList>
            <consortium name="Pathogen Informatics"/>
        </authorList>
    </citation>
    <scope>NUCLEOTIDE SEQUENCE [LARGE SCALE GENOMIC DNA]</scope>
    <source>
        <strain evidence="1 9">2789STDY5834847</strain>
        <strain evidence="2 10">2789STDY5834898</strain>
    </source>
</reference>
<evidence type="ECO:0000313" key="6">
    <source>
        <dbReference type="EMBL" id="RGK87665.1"/>
    </source>
</evidence>
<dbReference type="OrthoDB" id="1036657at2"/>
<dbReference type="Proteomes" id="UP000462376">
    <property type="component" value="Unassembled WGS sequence"/>
</dbReference>
<dbReference type="Proteomes" id="UP000260874">
    <property type="component" value="Unassembled WGS sequence"/>
</dbReference>
<dbReference type="EMBL" id="JAQNQY010000008">
    <property type="protein sequence ID" value="MDC1752680.1"/>
    <property type="molecule type" value="Genomic_DNA"/>
</dbReference>
<reference evidence="11 12" key="2">
    <citation type="submission" date="2018-08" db="EMBL/GenBank/DDBJ databases">
        <title>A genome reference for cultivated species of the human gut microbiota.</title>
        <authorList>
            <person name="Zou Y."/>
            <person name="Xue W."/>
            <person name="Luo G."/>
        </authorList>
    </citation>
    <scope>NUCLEOTIDE SEQUENCE [LARGE SCALE GENOMIC DNA]</scope>
    <source>
        <strain evidence="7 14">AF17-20</strain>
        <strain evidence="8 13">AM18-14LB</strain>
        <strain evidence="6 12">TF09-22</strain>
        <strain evidence="5 11">TM04-30</strain>
    </source>
</reference>
<evidence type="ECO:0000313" key="2">
    <source>
        <dbReference type="EMBL" id="CUP41754.1"/>
    </source>
</evidence>
<dbReference type="STRING" id="820.ERS852554_00308"/>
<evidence type="ECO:0000313" key="14">
    <source>
        <dbReference type="Proteomes" id="UP000284022"/>
    </source>
</evidence>
<organism evidence="7 14">
    <name type="scientific">Bacteroides uniformis</name>
    <dbReference type="NCBI Taxonomy" id="820"/>
    <lineage>
        <taxon>Bacteria</taxon>
        <taxon>Pseudomonadati</taxon>
        <taxon>Bacteroidota</taxon>
        <taxon>Bacteroidia</taxon>
        <taxon>Bacteroidales</taxon>
        <taxon>Bacteroidaceae</taxon>
        <taxon>Bacteroides</taxon>
    </lineage>
</organism>
<accession>A0A139JY58</accession>
<proteinExistence type="predicted"/>
<dbReference type="Proteomes" id="UP001218502">
    <property type="component" value="Unassembled WGS sequence"/>
</dbReference>
<dbReference type="PATRIC" id="fig|820.27.peg.3550"/>